<evidence type="ECO:0000256" key="13">
    <source>
        <dbReference type="ARBA" id="ARBA00052101"/>
    </source>
</evidence>
<keyword evidence="5 14" id="KW-0285">Flavoprotein</keyword>
<keyword evidence="11" id="KW-0067">ATP-binding</keyword>
<dbReference type="Gene3D" id="1.10.8.870">
    <property type="entry name" value="Alpha-glycerophosphate oxidase, cap domain"/>
    <property type="match status" value="1"/>
</dbReference>
<comment type="cofactor">
    <cofactor evidence="1 14">
        <name>FAD</name>
        <dbReference type="ChEBI" id="CHEBI:57692"/>
    </cofactor>
</comment>
<proteinExistence type="inferred from homology"/>
<dbReference type="HAMAP" id="MF_00186">
    <property type="entry name" value="Glycerol_kin"/>
    <property type="match status" value="1"/>
</dbReference>
<evidence type="ECO:0000256" key="6">
    <source>
        <dbReference type="ARBA" id="ARBA00022679"/>
    </source>
</evidence>
<dbReference type="Gene3D" id="3.50.50.60">
    <property type="entry name" value="FAD/NAD(P)-binding domain"/>
    <property type="match status" value="1"/>
</dbReference>
<dbReference type="PROSITE" id="PS00977">
    <property type="entry name" value="FAD_G3PDH_1"/>
    <property type="match status" value="1"/>
</dbReference>
<evidence type="ECO:0000256" key="11">
    <source>
        <dbReference type="ARBA" id="ARBA00022840"/>
    </source>
</evidence>
<keyword evidence="8" id="KW-0418">Kinase</keyword>
<dbReference type="InterPro" id="IPR043129">
    <property type="entry name" value="ATPase_NBD"/>
</dbReference>
<comment type="catalytic activity">
    <reaction evidence="14">
        <text>a quinone + sn-glycerol 3-phosphate = dihydroxyacetone phosphate + a quinol</text>
        <dbReference type="Rhea" id="RHEA:18977"/>
        <dbReference type="ChEBI" id="CHEBI:24646"/>
        <dbReference type="ChEBI" id="CHEBI:57597"/>
        <dbReference type="ChEBI" id="CHEBI:57642"/>
        <dbReference type="ChEBI" id="CHEBI:132124"/>
        <dbReference type="EC" id="1.1.5.3"/>
    </reaction>
</comment>
<reference evidence="19" key="2">
    <citation type="submission" date="2020-02" db="EMBL/GenBank/DDBJ databases">
        <authorList>
            <person name="Studholme D.J."/>
        </authorList>
    </citation>
    <scope>NUCLEOTIDE SEQUENCE</scope>
    <source>
        <strain evidence="19">00238/432</strain>
    </source>
</reference>
<evidence type="ECO:0000259" key="16">
    <source>
        <dbReference type="Pfam" id="PF01266"/>
    </source>
</evidence>
<evidence type="ECO:0000256" key="4">
    <source>
        <dbReference type="ARBA" id="ARBA00009156"/>
    </source>
</evidence>
<feature type="domain" description="Alpha-glycerophosphate oxidase C-terminal" evidence="18">
    <location>
        <begin position="897"/>
        <end position="1024"/>
    </location>
</feature>
<evidence type="ECO:0000313" key="20">
    <source>
        <dbReference type="Proteomes" id="UP000702964"/>
    </source>
</evidence>
<dbReference type="UniPathway" id="UPA00618">
    <property type="reaction ID" value="UER00672"/>
</dbReference>
<dbReference type="GO" id="GO:0006072">
    <property type="term" value="P:glycerol-3-phosphate metabolic process"/>
    <property type="evidence" value="ECO:0007669"/>
    <property type="project" value="UniProtKB-UniRule"/>
</dbReference>
<dbReference type="GO" id="GO:0005829">
    <property type="term" value="C:cytosol"/>
    <property type="evidence" value="ECO:0007669"/>
    <property type="project" value="TreeGrafter"/>
</dbReference>
<dbReference type="Proteomes" id="UP000702964">
    <property type="component" value="Unassembled WGS sequence"/>
</dbReference>
<name>A0A8J4SMA9_9STRA</name>
<dbReference type="FunFam" id="3.30.420.40:FF:000007">
    <property type="entry name" value="Glycerol kinase"/>
    <property type="match status" value="1"/>
</dbReference>
<protein>
    <recommendedName>
        <fullName evidence="14">Glycerol-3-phosphate dehydrogenase</fullName>
        <ecNumber evidence="14">1.1.5.3</ecNumber>
    </recommendedName>
</protein>
<dbReference type="EMBL" id="AOFI03000014">
    <property type="protein sequence ID" value="KAF4324724.1"/>
    <property type="molecule type" value="Genomic_DNA"/>
</dbReference>
<evidence type="ECO:0000256" key="9">
    <source>
        <dbReference type="ARBA" id="ARBA00022798"/>
    </source>
</evidence>
<dbReference type="PROSITE" id="PS00978">
    <property type="entry name" value="FAD_G3PDH_2"/>
    <property type="match status" value="1"/>
</dbReference>
<evidence type="ECO:0000259" key="17">
    <source>
        <dbReference type="Pfam" id="PF02782"/>
    </source>
</evidence>
<dbReference type="FunFam" id="3.30.420.40:FF:000008">
    <property type="entry name" value="Glycerol kinase"/>
    <property type="match status" value="1"/>
</dbReference>
<dbReference type="InterPro" id="IPR038299">
    <property type="entry name" value="DAO_C_sf"/>
</dbReference>
<dbReference type="InterPro" id="IPR036188">
    <property type="entry name" value="FAD/NAD-bd_sf"/>
</dbReference>
<dbReference type="Gene3D" id="3.30.420.40">
    <property type="match status" value="2"/>
</dbReference>
<evidence type="ECO:0000256" key="12">
    <source>
        <dbReference type="ARBA" id="ARBA00023002"/>
    </source>
</evidence>
<keyword evidence="6" id="KW-0808">Transferase</keyword>
<dbReference type="GO" id="GO:0005524">
    <property type="term" value="F:ATP binding"/>
    <property type="evidence" value="ECO:0007669"/>
    <property type="project" value="UniProtKB-KW"/>
</dbReference>
<dbReference type="Pfam" id="PF16901">
    <property type="entry name" value="DAO_C"/>
    <property type="match status" value="1"/>
</dbReference>
<organism evidence="19 20">
    <name type="scientific">Phytophthora kernoviae 00238/432</name>
    <dbReference type="NCBI Taxonomy" id="1284355"/>
    <lineage>
        <taxon>Eukaryota</taxon>
        <taxon>Sar</taxon>
        <taxon>Stramenopiles</taxon>
        <taxon>Oomycota</taxon>
        <taxon>Peronosporomycetes</taxon>
        <taxon>Peronosporales</taxon>
        <taxon>Peronosporaceae</taxon>
        <taxon>Phytophthora</taxon>
    </lineage>
</organism>
<dbReference type="InterPro" id="IPR005999">
    <property type="entry name" value="Glycerol_kin"/>
</dbReference>
<keyword evidence="9" id="KW-0319">Glycerol metabolism</keyword>
<accession>A0A8J4SMA9</accession>
<evidence type="ECO:0000256" key="2">
    <source>
        <dbReference type="ARBA" id="ARBA00005190"/>
    </source>
</evidence>
<evidence type="ECO:0000256" key="3">
    <source>
        <dbReference type="ARBA" id="ARBA00007330"/>
    </source>
</evidence>
<dbReference type="SUPFAM" id="SSF53067">
    <property type="entry name" value="Actin-like ATPase domain"/>
    <property type="match status" value="2"/>
</dbReference>
<dbReference type="SUPFAM" id="SSF51905">
    <property type="entry name" value="FAD/NAD(P)-binding domain"/>
    <property type="match status" value="1"/>
</dbReference>
<comment type="similarity">
    <text evidence="4">Belongs to the FGGY kinase family.</text>
</comment>
<dbReference type="PROSITE" id="PS00445">
    <property type="entry name" value="FGGY_KINASES_2"/>
    <property type="match status" value="1"/>
</dbReference>
<dbReference type="PROSITE" id="PS00933">
    <property type="entry name" value="FGGY_KINASES_1"/>
    <property type="match status" value="1"/>
</dbReference>
<evidence type="ECO:0000256" key="10">
    <source>
        <dbReference type="ARBA" id="ARBA00022827"/>
    </source>
</evidence>
<evidence type="ECO:0000313" key="19">
    <source>
        <dbReference type="EMBL" id="KAF4324724.1"/>
    </source>
</evidence>
<evidence type="ECO:0000259" key="15">
    <source>
        <dbReference type="Pfam" id="PF00370"/>
    </source>
</evidence>
<keyword evidence="7" id="KW-0547">Nucleotide-binding</keyword>
<evidence type="ECO:0000256" key="8">
    <source>
        <dbReference type="ARBA" id="ARBA00022777"/>
    </source>
</evidence>
<evidence type="ECO:0000256" key="7">
    <source>
        <dbReference type="ARBA" id="ARBA00022741"/>
    </source>
</evidence>
<dbReference type="Pfam" id="PF01266">
    <property type="entry name" value="DAO"/>
    <property type="match status" value="1"/>
</dbReference>
<dbReference type="InterPro" id="IPR018485">
    <property type="entry name" value="FGGY_C"/>
</dbReference>
<dbReference type="Pfam" id="PF02782">
    <property type="entry name" value="FGGY_C"/>
    <property type="match status" value="1"/>
</dbReference>
<gene>
    <name evidence="19" type="ORF">G195_001906</name>
</gene>
<dbReference type="EC" id="1.1.5.3" evidence="14"/>
<evidence type="ECO:0000256" key="5">
    <source>
        <dbReference type="ARBA" id="ARBA00022630"/>
    </source>
</evidence>
<dbReference type="GO" id="GO:0019563">
    <property type="term" value="P:glycerol catabolic process"/>
    <property type="evidence" value="ECO:0007669"/>
    <property type="project" value="UniProtKB-UniPathway"/>
</dbReference>
<dbReference type="SUPFAM" id="SSF54373">
    <property type="entry name" value="FAD-linked reductases, C-terminal domain"/>
    <property type="match status" value="1"/>
</dbReference>
<dbReference type="CDD" id="cd07786">
    <property type="entry name" value="FGGY_EcGK_like"/>
    <property type="match status" value="1"/>
</dbReference>
<dbReference type="InterPro" id="IPR018483">
    <property type="entry name" value="Carb_kinase_FGGY_CS"/>
</dbReference>
<dbReference type="GO" id="GO:0004370">
    <property type="term" value="F:glycerol kinase activity"/>
    <property type="evidence" value="ECO:0007669"/>
    <property type="project" value="UniProtKB-EC"/>
</dbReference>
<comment type="similarity">
    <text evidence="3 14">Belongs to the FAD-dependent glycerol-3-phosphate dehydrogenase family.</text>
</comment>
<comment type="catalytic activity">
    <reaction evidence="13">
        <text>glycerol + ATP = sn-glycerol 3-phosphate + ADP + H(+)</text>
        <dbReference type="Rhea" id="RHEA:21644"/>
        <dbReference type="ChEBI" id="CHEBI:15378"/>
        <dbReference type="ChEBI" id="CHEBI:17754"/>
        <dbReference type="ChEBI" id="CHEBI:30616"/>
        <dbReference type="ChEBI" id="CHEBI:57597"/>
        <dbReference type="ChEBI" id="CHEBI:456216"/>
        <dbReference type="EC" id="2.7.1.30"/>
    </reaction>
</comment>
<dbReference type="InterPro" id="IPR000447">
    <property type="entry name" value="G3P_DH_FAD-dep"/>
</dbReference>
<dbReference type="InterPro" id="IPR006076">
    <property type="entry name" value="FAD-dep_OxRdtase"/>
</dbReference>
<dbReference type="InterPro" id="IPR018484">
    <property type="entry name" value="FGGY_N"/>
</dbReference>
<dbReference type="InterPro" id="IPR031656">
    <property type="entry name" value="DAO_C"/>
</dbReference>
<reference evidence="19" key="1">
    <citation type="journal article" date="2015" name="Genom Data">
        <title>Draft genome sequences of Phytophthora kernoviae and Phytophthora ramorum lineage EU2 from Scotland.</title>
        <authorList>
            <person name="Sambles C."/>
            <person name="Schlenzig A."/>
            <person name="O'Neill P."/>
            <person name="Grant M."/>
            <person name="Studholme D.J."/>
        </authorList>
    </citation>
    <scope>NUCLEOTIDE SEQUENCE</scope>
    <source>
        <strain evidence="19">00238/432</strain>
    </source>
</reference>
<feature type="domain" description="Carbohydrate kinase FGGY C-terminal" evidence="17">
    <location>
        <begin position="261"/>
        <end position="450"/>
    </location>
</feature>
<evidence type="ECO:0000256" key="14">
    <source>
        <dbReference type="RuleBase" id="RU361217"/>
    </source>
</evidence>
<dbReference type="NCBIfam" id="TIGR01311">
    <property type="entry name" value="glycerol_kin"/>
    <property type="match status" value="1"/>
</dbReference>
<dbReference type="PANTHER" id="PTHR10196:SF69">
    <property type="entry name" value="GLYCEROL KINASE"/>
    <property type="match status" value="1"/>
</dbReference>
<dbReference type="Pfam" id="PF00370">
    <property type="entry name" value="FGGY_N"/>
    <property type="match status" value="1"/>
</dbReference>
<dbReference type="Gene3D" id="3.30.9.10">
    <property type="entry name" value="D-Amino Acid Oxidase, subunit A, domain 2"/>
    <property type="match status" value="1"/>
</dbReference>
<keyword evidence="10" id="KW-0274">FAD</keyword>
<comment type="pathway">
    <text evidence="2">Polyol metabolism; glycerol degradation via glycerol kinase pathway; sn-glycerol 3-phosphate from glycerol: step 1/1.</text>
</comment>
<dbReference type="PRINTS" id="PR01001">
    <property type="entry name" value="FADG3PDH"/>
</dbReference>
<dbReference type="AlphaFoldDB" id="A0A8J4SMA9"/>
<evidence type="ECO:0000259" key="18">
    <source>
        <dbReference type="Pfam" id="PF16901"/>
    </source>
</evidence>
<comment type="caution">
    <text evidence="19">The sequence shown here is derived from an EMBL/GenBank/DDBJ whole genome shotgun (WGS) entry which is preliminary data.</text>
</comment>
<dbReference type="NCBIfam" id="NF000756">
    <property type="entry name" value="PRK00047.1"/>
    <property type="match status" value="1"/>
</dbReference>
<feature type="domain" description="FAD dependent oxidoreductase" evidence="16">
    <location>
        <begin position="514"/>
        <end position="838"/>
    </location>
</feature>
<dbReference type="GO" id="GO:0004368">
    <property type="term" value="F:glycerol-3-phosphate dehydrogenase (quinone) activity"/>
    <property type="evidence" value="ECO:0007669"/>
    <property type="project" value="UniProtKB-EC"/>
</dbReference>
<keyword evidence="12 14" id="KW-0560">Oxidoreductase</keyword>
<feature type="domain" description="Carbohydrate kinase FGGY N-terminal" evidence="15">
    <location>
        <begin position="4"/>
        <end position="251"/>
    </location>
</feature>
<dbReference type="PANTHER" id="PTHR10196">
    <property type="entry name" value="SUGAR KINASE"/>
    <property type="match status" value="1"/>
</dbReference>
<evidence type="ECO:0000256" key="1">
    <source>
        <dbReference type="ARBA" id="ARBA00001974"/>
    </source>
</evidence>
<sequence>MEKYILSLDQGTTSSRAILFNYKGEIVYTAQREFPQYFPHPGWVEQNANEIWSSILAVIASCLSESGVKAAQIAGIGITNQRETVVVWDKTTGLPVYNVIVWQSRQTAEICEELKAQGLNDVFRRKTGLLIDPYFSGTKVKWILDHVEGAREKAERGELLFGTIDTWLIWKLSGGKAHVTDYSNAARTLMYNIHELKWDEELLEILGVPQSMLPQARPSSEVYAHTVDYHFFGQNVPIAGAAGDQQAALFGQACYDKGMAKNTYGTGCFMLMNTGDQPVESEHGLITTIAWGLEEGKVQYALEGSIFVAGSAIQWLRDGLRMFKEAKDSEAYAARVESTDGVYMVPAFVGLGSPYWDSDVRGAMFGLTRGTTKEHFIRATLEALAYQTRDVLTAMESDSGIKMKALKVDGGAVLNNFLMQFQSDILSSTVERPAIHETTALGAAFLAGLAVGFWKDLDELRAHMKVERSFEPAMDEDTRERLYEEIGGKYMTTVQFAGKERAKLLRRMAGEHFDVLVIGGGITGAGIALDAATRGMKVALAEMQDFAAGTSSRSTKLVHGGLRYLKQFEVGMVAEVGKERAIVYENGPHVTTPERMLLPMHKGGTFGKFTTSIGLQVYDRLAGVKHSERRRMHDAQETLAKEPLLKREGLKGGGTYVEYRTDDARMTIEVMKKAVASGALAANYARVSKLLYENGRVIGAHVKDRASGEGYDVRATLVINAAGPWVDTMREMDGSKKGKMLQLTKGVHLVFDQQRFPLHQAIYFDTPDGRMVFAIPRDGKTYVGTTDTVYKADTAHPRMTTEDRTYIINAINYMFPDVKITAEDVESSWAGVRPLIYEEGKDPSEISRRDEIWESASGMVTIAGGKLTGYRKMAEMVVDRAAELLKNRAGASYGGAVTRDLTMSGGDVGGSKGFEGFVRSTADKGASHGVPRKLAEAWGKRYGSNAERLFAIAARPKQGQAEDALPDEVRVPLLYAMEEEMAVTPADFFIRRTGALFFNIAWVKQWKTQVIGLMAERAGWSAEQQEWYTEELETELHYAVVPEDEKSTVSVG</sequence>